<gene>
    <name evidence="1" type="ORF">St162_gp27</name>
</gene>
<dbReference type="EMBL" id="MF158037">
    <property type="protein sequence ID" value="ATE85612.1"/>
    <property type="molecule type" value="Genomic_DNA"/>
</dbReference>
<evidence type="ECO:0008006" key="3">
    <source>
        <dbReference type="Google" id="ProtNLM"/>
    </source>
</evidence>
<protein>
    <recommendedName>
        <fullName evidence="3">DUF2737 family protein</fullName>
    </recommendedName>
</protein>
<reference evidence="1 2" key="1">
    <citation type="submission" date="2017-05" db="EMBL/GenBank/DDBJ databases">
        <title>The isolation and characterization of 16 novel Shigella-infecting phages from the environment.</title>
        <authorList>
            <person name="Doore S.M."/>
            <person name="Schrad J.R."/>
            <person name="Dover J.A."/>
            <person name="Parent K.N."/>
        </authorList>
    </citation>
    <scope>NUCLEOTIDE SEQUENCE [LARGE SCALE GENOMIC DNA]</scope>
</reference>
<organism evidence="1 2">
    <name type="scientific">Salmonella phage St162</name>
    <dbReference type="NCBI Taxonomy" id="2024312"/>
    <lineage>
        <taxon>Viruses</taxon>
        <taxon>Duplodnaviria</taxon>
        <taxon>Heunggongvirae</taxon>
        <taxon>Uroviricota</taxon>
        <taxon>Caudoviricetes</taxon>
        <taxon>Sarkviridae</taxon>
        <taxon>Guernseyvirinae</taxon>
        <taxon>Cornellvirus</taxon>
        <taxon>Cornellvirus St162</taxon>
    </lineage>
</organism>
<proteinExistence type="predicted"/>
<sequence>MFDQYDYQHYGTTTAAPKFTKPNQPPMPSREELLARNSFGSVNDNKYLNRLLEKKND</sequence>
<dbReference type="Pfam" id="PF10930">
    <property type="entry name" value="DUF2737"/>
    <property type="match status" value="1"/>
</dbReference>
<dbReference type="Proteomes" id="UP000221254">
    <property type="component" value="Segment"/>
</dbReference>
<evidence type="ECO:0000313" key="1">
    <source>
        <dbReference type="EMBL" id="ATE85612.1"/>
    </source>
</evidence>
<evidence type="ECO:0000313" key="2">
    <source>
        <dbReference type="Proteomes" id="UP000221254"/>
    </source>
</evidence>
<dbReference type="InterPro" id="IPR020295">
    <property type="entry name" value="DUF2737"/>
</dbReference>
<accession>A0A291AX70</accession>
<keyword evidence="2" id="KW-1185">Reference proteome</keyword>
<name>A0A291AX70_9CAUD</name>